<dbReference type="PANTHER" id="PTHR43162">
    <property type="match status" value="1"/>
</dbReference>
<dbReference type="InterPro" id="IPR051604">
    <property type="entry name" value="Ergot_Alk_Oxidoreductase"/>
</dbReference>
<dbReference type="SUPFAM" id="SSF51735">
    <property type="entry name" value="NAD(P)-binding Rossmann-fold domains"/>
    <property type="match status" value="1"/>
</dbReference>
<dbReference type="PANTHER" id="PTHR43162:SF1">
    <property type="entry name" value="PRESTALK A DIFFERENTIATION PROTEIN A"/>
    <property type="match status" value="1"/>
</dbReference>
<dbReference type="Gene3D" id="3.90.25.10">
    <property type="entry name" value="UDP-galactose 4-epimerase, domain 1"/>
    <property type="match status" value="1"/>
</dbReference>
<dbReference type="Pfam" id="PF05368">
    <property type="entry name" value="NmrA"/>
    <property type="match status" value="1"/>
</dbReference>
<evidence type="ECO:0000313" key="2">
    <source>
        <dbReference type="EMBL" id="MCO8270569.1"/>
    </source>
</evidence>
<sequence length="290" mass="30648">MGGWAAYKGGMGLIVITGASGRLGGRVARRLGGAKRLMVRNAARAPEVAGAEVVVAEYRDGEAVRRGLEGAETVFMVSAAETPERVDEHRSFVDAAVRAGVQRLVYTSFMGAAPDASFTLARDHWATEEHIRGSGLDFTFLRDNLYADFLPFMVGEDGVIRGPAGDGRAAVVAQDDIADAALAVLRDPRAHSGRTYDLTGPIALSLTEVAAAITAATGRTARFHNETLPEAYASRASYGAPEWQVEAWVSTYTAIADGELEAVSTAIPDLTGHPATSLTELLKLNSTTQA</sequence>
<evidence type="ECO:0000313" key="3">
    <source>
        <dbReference type="Proteomes" id="UP001523369"/>
    </source>
</evidence>
<evidence type="ECO:0000259" key="1">
    <source>
        <dbReference type="Pfam" id="PF05368"/>
    </source>
</evidence>
<dbReference type="CDD" id="cd05269">
    <property type="entry name" value="TMR_SDR_a"/>
    <property type="match status" value="1"/>
</dbReference>
<dbReference type="RefSeq" id="WP_253236707.1">
    <property type="nucleotide sequence ID" value="NZ_JAMYJR010000007.1"/>
</dbReference>
<keyword evidence="3" id="KW-1185">Reference proteome</keyword>
<protein>
    <submittedName>
        <fullName evidence="2">SDR family oxidoreductase</fullName>
    </submittedName>
</protein>
<dbReference type="InterPro" id="IPR036291">
    <property type="entry name" value="NAD(P)-bd_dom_sf"/>
</dbReference>
<feature type="domain" description="NmrA-like" evidence="1">
    <location>
        <begin position="13"/>
        <end position="230"/>
    </location>
</feature>
<gene>
    <name evidence="2" type="ORF">M1L60_08155</name>
</gene>
<comment type="caution">
    <text evidence="2">The sequence shown here is derived from an EMBL/GenBank/DDBJ whole genome shotgun (WGS) entry which is preliminary data.</text>
</comment>
<accession>A0ABT1DIF7</accession>
<proteinExistence type="predicted"/>
<reference evidence="2 3" key="1">
    <citation type="submission" date="2022-06" db="EMBL/GenBank/DDBJ databases">
        <title>New Species of the Genus Actinoplanes, ActinopZanes ferrugineus.</title>
        <authorList>
            <person name="Ding P."/>
        </authorList>
    </citation>
    <scope>NUCLEOTIDE SEQUENCE [LARGE SCALE GENOMIC DNA]</scope>
    <source>
        <strain evidence="2 3">TRM88003</strain>
    </source>
</reference>
<dbReference type="Gene3D" id="3.40.50.720">
    <property type="entry name" value="NAD(P)-binding Rossmann-like Domain"/>
    <property type="match status" value="1"/>
</dbReference>
<dbReference type="InterPro" id="IPR008030">
    <property type="entry name" value="NmrA-like"/>
</dbReference>
<name>A0ABT1DIF7_9ACTN</name>
<organism evidence="2 3">
    <name type="scientific">Paractinoplanes aksuensis</name>
    <dbReference type="NCBI Taxonomy" id="2939490"/>
    <lineage>
        <taxon>Bacteria</taxon>
        <taxon>Bacillati</taxon>
        <taxon>Actinomycetota</taxon>
        <taxon>Actinomycetes</taxon>
        <taxon>Micromonosporales</taxon>
        <taxon>Micromonosporaceae</taxon>
        <taxon>Paractinoplanes</taxon>
    </lineage>
</organism>
<dbReference type="Proteomes" id="UP001523369">
    <property type="component" value="Unassembled WGS sequence"/>
</dbReference>
<dbReference type="EMBL" id="JAMYJR010000007">
    <property type="protein sequence ID" value="MCO8270569.1"/>
    <property type="molecule type" value="Genomic_DNA"/>
</dbReference>